<dbReference type="GO" id="GO:0016787">
    <property type="term" value="F:hydrolase activity"/>
    <property type="evidence" value="ECO:0007669"/>
    <property type="project" value="UniProtKB-KW"/>
</dbReference>
<dbReference type="GO" id="GO:0004518">
    <property type="term" value="F:nuclease activity"/>
    <property type="evidence" value="ECO:0007669"/>
    <property type="project" value="UniProtKB-KW"/>
</dbReference>
<dbReference type="PANTHER" id="PTHR22930">
    <property type="match status" value="1"/>
</dbReference>
<keyword evidence="5" id="KW-0479">Metal-binding</keyword>
<evidence type="ECO:0000313" key="9">
    <source>
        <dbReference type="Proteomes" id="UP000301870"/>
    </source>
</evidence>
<organism evidence="9 10">
    <name type="scientific">Spodoptera litura</name>
    <name type="common">Asian cotton leafworm</name>
    <dbReference type="NCBI Taxonomy" id="69820"/>
    <lineage>
        <taxon>Eukaryota</taxon>
        <taxon>Metazoa</taxon>
        <taxon>Ecdysozoa</taxon>
        <taxon>Arthropoda</taxon>
        <taxon>Hexapoda</taxon>
        <taxon>Insecta</taxon>
        <taxon>Pterygota</taxon>
        <taxon>Neoptera</taxon>
        <taxon>Endopterygota</taxon>
        <taxon>Lepidoptera</taxon>
        <taxon>Glossata</taxon>
        <taxon>Ditrysia</taxon>
        <taxon>Noctuoidea</taxon>
        <taxon>Noctuidae</taxon>
        <taxon>Amphipyrinae</taxon>
        <taxon>Spodoptera</taxon>
    </lineage>
</organism>
<gene>
    <name evidence="10" type="primary">LOC111359315</name>
</gene>
<keyword evidence="7" id="KW-0539">Nucleus</keyword>
<dbReference type="GeneID" id="111359315"/>
<evidence type="ECO:0000256" key="2">
    <source>
        <dbReference type="ARBA" id="ARBA00004123"/>
    </source>
</evidence>
<proteinExistence type="inferred from homology"/>
<accession>A0A9J7EHF6</accession>
<dbReference type="Proteomes" id="UP000301870">
    <property type="component" value="Chromosome 29"/>
</dbReference>
<reference evidence="10" key="1">
    <citation type="submission" date="2025-08" db="UniProtKB">
        <authorList>
            <consortium name="RefSeq"/>
        </authorList>
    </citation>
    <scope>IDENTIFICATION</scope>
    <source>
        <strain evidence="10">Ishihara</strain>
        <tissue evidence="10">Whole body</tissue>
    </source>
</reference>
<evidence type="ECO:0000259" key="8">
    <source>
        <dbReference type="Pfam" id="PF13359"/>
    </source>
</evidence>
<keyword evidence="4" id="KW-0540">Nuclease</keyword>
<feature type="domain" description="DDE Tnp4" evidence="8">
    <location>
        <begin position="156"/>
        <end position="308"/>
    </location>
</feature>
<comment type="subcellular location">
    <subcellularLocation>
        <location evidence="2">Nucleus</location>
    </subcellularLocation>
</comment>
<keyword evidence="9" id="KW-1185">Reference proteome</keyword>
<evidence type="ECO:0000256" key="6">
    <source>
        <dbReference type="ARBA" id="ARBA00022801"/>
    </source>
</evidence>
<protein>
    <submittedName>
        <fullName evidence="10">Nuclease HARBI1</fullName>
    </submittedName>
</protein>
<evidence type="ECO:0000256" key="1">
    <source>
        <dbReference type="ARBA" id="ARBA00001968"/>
    </source>
</evidence>
<name>A0A9J7EHF6_SPOLT</name>
<evidence type="ECO:0000256" key="3">
    <source>
        <dbReference type="ARBA" id="ARBA00006958"/>
    </source>
</evidence>
<dbReference type="Pfam" id="PF13359">
    <property type="entry name" value="DDE_Tnp_4"/>
    <property type="match status" value="1"/>
</dbReference>
<evidence type="ECO:0000313" key="10">
    <source>
        <dbReference type="RefSeq" id="XP_022830573.1"/>
    </source>
</evidence>
<dbReference type="InterPro" id="IPR045249">
    <property type="entry name" value="HARBI1-like"/>
</dbReference>
<evidence type="ECO:0000256" key="5">
    <source>
        <dbReference type="ARBA" id="ARBA00022723"/>
    </source>
</evidence>
<dbReference type="InterPro" id="IPR027806">
    <property type="entry name" value="HARBI1_dom"/>
</dbReference>
<dbReference type="KEGG" id="sliu:111359315"/>
<dbReference type="GO" id="GO:0046872">
    <property type="term" value="F:metal ion binding"/>
    <property type="evidence" value="ECO:0007669"/>
    <property type="project" value="UniProtKB-KW"/>
</dbReference>
<sequence length="364" mass="41757">MAARHFLVEAAMREERTERQRNRRRLRLQLDVEHIPDLEFVRNYRLSRELFEQLCQDIIPILPPKMRKHGIEPTHKILTALQFFARGSYQGSVGQNMDAPMAQQTVSRCLREVTSALNAPNILRKHIKFPQTRSDRMSIKQRFYEKYGIPGVIGCIDCTHVAIVRPVEHEEQFFNRKHFHSINTQVICDSDLLITNVDAGYGGATHDAYIWRESEIRSHLESLQSETSYLLGDSGYALREYMMTPVDNAIEDSPEGRYNSLQKRARSTIERTFGVLKGRWRCLLSARELHYCPATAGQIILACCVLHNICVRAGIEAPELLQDDIDSERTRQVASQAASSSTSQALQAGRRARLTLIQTLERHR</sequence>
<evidence type="ECO:0000256" key="4">
    <source>
        <dbReference type="ARBA" id="ARBA00022722"/>
    </source>
</evidence>
<dbReference type="GO" id="GO:0005634">
    <property type="term" value="C:nucleus"/>
    <property type="evidence" value="ECO:0007669"/>
    <property type="project" value="UniProtKB-SubCell"/>
</dbReference>
<comment type="cofactor">
    <cofactor evidence="1">
        <name>a divalent metal cation</name>
        <dbReference type="ChEBI" id="CHEBI:60240"/>
    </cofactor>
</comment>
<comment type="similarity">
    <text evidence="3">Belongs to the HARBI1 family.</text>
</comment>
<evidence type="ECO:0000256" key="7">
    <source>
        <dbReference type="ARBA" id="ARBA00023242"/>
    </source>
</evidence>
<dbReference type="AlphaFoldDB" id="A0A9J7EHF6"/>
<keyword evidence="6" id="KW-0378">Hydrolase</keyword>
<dbReference type="RefSeq" id="XP_022830573.1">
    <property type="nucleotide sequence ID" value="XM_022974805.1"/>
</dbReference>
<dbReference type="OrthoDB" id="6509413at2759"/>
<dbReference type="PANTHER" id="PTHR22930:SF250">
    <property type="entry name" value="NUCLEASE HARBI1-LIKE PROTEIN"/>
    <property type="match status" value="1"/>
</dbReference>